<organism evidence="1 2">
    <name type="scientific">Debaryomyces hansenii (strain ATCC 36239 / CBS 767 / BCRC 21394 / JCM 1990 / NBRC 0083 / IGC 2968)</name>
    <name type="common">Yeast</name>
    <name type="synonym">Torulaspora hansenii</name>
    <dbReference type="NCBI Taxonomy" id="284592"/>
    <lineage>
        <taxon>Eukaryota</taxon>
        <taxon>Fungi</taxon>
        <taxon>Dikarya</taxon>
        <taxon>Ascomycota</taxon>
        <taxon>Saccharomycotina</taxon>
        <taxon>Pichiomycetes</taxon>
        <taxon>Debaryomycetaceae</taxon>
        <taxon>Debaryomyces</taxon>
    </lineage>
</organism>
<name>B5RSY9_DEBHA</name>
<accession>B5RSY9</accession>
<evidence type="ECO:0000313" key="1">
    <source>
        <dbReference type="EMBL" id="CAR65458.1"/>
    </source>
</evidence>
<dbReference type="VEuPathDB" id="FungiDB:DEHA2B06930g"/>
<evidence type="ECO:0000313" key="2">
    <source>
        <dbReference type="Proteomes" id="UP000000599"/>
    </source>
</evidence>
<dbReference type="HOGENOM" id="CLU_2183856_0_0_1"/>
<protein>
    <submittedName>
        <fullName evidence="1">DEHA2B06930p</fullName>
    </submittedName>
</protein>
<keyword evidence="2" id="KW-1185">Reference proteome</keyword>
<sequence length="109" mass="12228">MLFISMCSKSDTWIQIIVSAVSYYLKKKVKKFADSFTNSDDGEKTTDIDGKPPQFDLPMSHVVVDTNKSSGYKVISESKESDPNVAELEDVLNKNEDIVIKDTITEDTE</sequence>
<dbReference type="Proteomes" id="UP000000599">
    <property type="component" value="Chromosome B"/>
</dbReference>
<dbReference type="AlphaFoldDB" id="B5RSY9"/>
<dbReference type="GeneID" id="8998197"/>
<dbReference type="OrthoDB" id="10378642at2759"/>
<proteinExistence type="predicted"/>
<reference evidence="1 2" key="1">
    <citation type="journal article" date="2004" name="Nature">
        <title>Genome evolution in yeasts.</title>
        <authorList>
            <consortium name="Genolevures"/>
            <person name="Dujon B."/>
            <person name="Sherman D."/>
            <person name="Fischer G."/>
            <person name="Durrens P."/>
            <person name="Casaregola S."/>
            <person name="Lafontaine I."/>
            <person name="de Montigny J."/>
            <person name="Marck C."/>
            <person name="Neuveglise C."/>
            <person name="Talla E."/>
            <person name="Goffard N."/>
            <person name="Frangeul L."/>
            <person name="Aigle M."/>
            <person name="Anthouard V."/>
            <person name="Babour A."/>
            <person name="Barbe V."/>
            <person name="Barnay S."/>
            <person name="Blanchin S."/>
            <person name="Beckerich J.M."/>
            <person name="Beyne E."/>
            <person name="Bleykasten C."/>
            <person name="Boisrame A."/>
            <person name="Boyer J."/>
            <person name="Cattolico L."/>
            <person name="Confanioleri F."/>
            <person name="de Daruvar A."/>
            <person name="Despons L."/>
            <person name="Fabre E."/>
            <person name="Fairhead C."/>
            <person name="Ferry-Dumazet H."/>
            <person name="Groppi A."/>
            <person name="Hantraye F."/>
            <person name="Hennequin C."/>
            <person name="Jauniaux N."/>
            <person name="Joyet P."/>
            <person name="Kachouri R."/>
            <person name="Kerrest A."/>
            <person name="Koszul R."/>
            <person name="Lemaire M."/>
            <person name="Lesur I."/>
            <person name="Ma L."/>
            <person name="Muller H."/>
            <person name="Nicaud J.M."/>
            <person name="Nikolski M."/>
            <person name="Oztas S."/>
            <person name="Ozier-Kalogeropoulos O."/>
            <person name="Pellenz S."/>
            <person name="Potier S."/>
            <person name="Richard G.F."/>
            <person name="Straub M.L."/>
            <person name="Suleau A."/>
            <person name="Swennene D."/>
            <person name="Tekaia F."/>
            <person name="Wesolowski-Louvel M."/>
            <person name="Westhof E."/>
            <person name="Wirth B."/>
            <person name="Zeniou-Meyer M."/>
            <person name="Zivanovic I."/>
            <person name="Bolotin-Fukuhara M."/>
            <person name="Thierry A."/>
            <person name="Bouchier C."/>
            <person name="Caudron B."/>
            <person name="Scarpelli C."/>
            <person name="Gaillardin C."/>
            <person name="Weissenbach J."/>
            <person name="Wincker P."/>
            <person name="Souciet J.L."/>
        </authorList>
    </citation>
    <scope>NUCLEOTIDE SEQUENCE [LARGE SCALE GENOMIC DNA]</scope>
    <source>
        <strain evidence="2">ATCC 36239 / CBS 767 / BCRC 21394 / JCM 1990 / NBRC 0083 / IGC 2968</strain>
    </source>
</reference>
<dbReference type="KEGG" id="dha:DEHA2B06930g"/>
<dbReference type="RefSeq" id="XP_002770088.1">
    <property type="nucleotide sequence ID" value="XM_002770042.1"/>
</dbReference>
<gene>
    <name evidence="1" type="ordered locus">DEHA2B06930g</name>
</gene>
<dbReference type="EMBL" id="CR382134">
    <property type="protein sequence ID" value="CAR65458.1"/>
    <property type="molecule type" value="Genomic_DNA"/>
</dbReference>
<dbReference type="InParanoid" id="B5RSY9"/>